<dbReference type="Proteomes" id="UP000256709">
    <property type="component" value="Unassembled WGS sequence"/>
</dbReference>
<accession>A0A3E0W5U8</accession>
<name>A0A3E0W5U8_9MICO</name>
<protein>
    <recommendedName>
        <fullName evidence="1">Stress-response A/B barrel domain-containing protein</fullName>
    </recommendedName>
</protein>
<gene>
    <name evidence="2" type="ORF">B7R21_01690</name>
</gene>
<sequence length="99" mass="10808">MIRHIVTFTLADPSPEKRAEQASFVASQLRSLVGVVSEIIALDVVTDVHATPGNAHVALISDYEDQAALERYQVHPDHVRVSSSIKPLFSGRAAIDFEV</sequence>
<dbReference type="SMART" id="SM00886">
    <property type="entry name" value="Dabb"/>
    <property type="match status" value="1"/>
</dbReference>
<reference evidence="2 3" key="1">
    <citation type="submission" date="2017-04" db="EMBL/GenBank/DDBJ databases">
        <title>Comparative genome analysis of Subtercola boreus.</title>
        <authorList>
            <person name="Cho Y.-J."/>
            <person name="Cho A."/>
            <person name="Kim O.-S."/>
            <person name="Lee J.-I."/>
        </authorList>
    </citation>
    <scope>NUCLEOTIDE SEQUENCE [LARGE SCALE GENOMIC DNA]</scope>
    <source>
        <strain evidence="2 3">P27444</strain>
    </source>
</reference>
<evidence type="ECO:0000259" key="1">
    <source>
        <dbReference type="PROSITE" id="PS51502"/>
    </source>
</evidence>
<dbReference type="InterPro" id="IPR011008">
    <property type="entry name" value="Dimeric_a/b-barrel"/>
</dbReference>
<dbReference type="Gene3D" id="3.30.70.100">
    <property type="match status" value="1"/>
</dbReference>
<dbReference type="PROSITE" id="PS51502">
    <property type="entry name" value="S_R_A_B_BARREL"/>
    <property type="match status" value="1"/>
</dbReference>
<dbReference type="RefSeq" id="WP_116281509.1">
    <property type="nucleotide sequence ID" value="NZ_NBXA01000002.1"/>
</dbReference>
<dbReference type="Pfam" id="PF07876">
    <property type="entry name" value="Dabb"/>
    <property type="match status" value="1"/>
</dbReference>
<evidence type="ECO:0000313" key="3">
    <source>
        <dbReference type="Proteomes" id="UP000256709"/>
    </source>
</evidence>
<dbReference type="PANTHER" id="PTHR37832">
    <property type="entry name" value="BLL2683 PROTEIN"/>
    <property type="match status" value="1"/>
</dbReference>
<dbReference type="EMBL" id="NBXA01000002">
    <property type="protein sequence ID" value="RFA16848.1"/>
    <property type="molecule type" value="Genomic_DNA"/>
</dbReference>
<dbReference type="InterPro" id="IPR013097">
    <property type="entry name" value="Dabb"/>
</dbReference>
<dbReference type="SUPFAM" id="SSF54909">
    <property type="entry name" value="Dimeric alpha+beta barrel"/>
    <property type="match status" value="1"/>
</dbReference>
<feature type="domain" description="Stress-response A/B barrel" evidence="1">
    <location>
        <begin position="2"/>
        <end position="97"/>
    </location>
</feature>
<dbReference type="AlphaFoldDB" id="A0A3E0W5U8"/>
<evidence type="ECO:0000313" key="2">
    <source>
        <dbReference type="EMBL" id="RFA16848.1"/>
    </source>
</evidence>
<dbReference type="PANTHER" id="PTHR37832:SF1">
    <property type="entry name" value="STRESS-RESPONSE A_B BARREL DOMAIN-CONTAINING PROTEIN"/>
    <property type="match status" value="1"/>
</dbReference>
<proteinExistence type="predicted"/>
<organism evidence="2 3">
    <name type="scientific">Subtercola boreus</name>
    <dbReference type="NCBI Taxonomy" id="120213"/>
    <lineage>
        <taxon>Bacteria</taxon>
        <taxon>Bacillati</taxon>
        <taxon>Actinomycetota</taxon>
        <taxon>Actinomycetes</taxon>
        <taxon>Micrococcales</taxon>
        <taxon>Microbacteriaceae</taxon>
        <taxon>Subtercola</taxon>
    </lineage>
</organism>
<comment type="caution">
    <text evidence="2">The sequence shown here is derived from an EMBL/GenBank/DDBJ whole genome shotgun (WGS) entry which is preliminary data.</text>
</comment>
<dbReference type="OrthoDB" id="6637496at2"/>